<evidence type="ECO:0000313" key="3">
    <source>
        <dbReference type="EMBL" id="GIF84369.1"/>
    </source>
</evidence>
<dbReference type="AlphaFoldDB" id="A0A8J3JWI1"/>
<keyword evidence="2" id="KW-0732">Signal</keyword>
<feature type="compositionally biased region" description="Low complexity" evidence="1">
    <location>
        <begin position="22"/>
        <end position="42"/>
    </location>
</feature>
<gene>
    <name evidence="3" type="ORF">Cba03nite_57180</name>
</gene>
<evidence type="ECO:0000256" key="2">
    <source>
        <dbReference type="SAM" id="SignalP"/>
    </source>
</evidence>
<protein>
    <submittedName>
        <fullName evidence="3">Uncharacterized protein</fullName>
    </submittedName>
</protein>
<accession>A0A8J3JWI1</accession>
<proteinExistence type="predicted"/>
<dbReference type="RefSeq" id="WP_203752576.1">
    <property type="nucleotide sequence ID" value="NZ_BONF01000037.1"/>
</dbReference>
<feature type="region of interest" description="Disordered" evidence="1">
    <location>
        <begin position="19"/>
        <end position="56"/>
    </location>
</feature>
<organism evidence="3 4">
    <name type="scientific">Catellatospora bangladeshensis</name>
    <dbReference type="NCBI Taxonomy" id="310355"/>
    <lineage>
        <taxon>Bacteria</taxon>
        <taxon>Bacillati</taxon>
        <taxon>Actinomycetota</taxon>
        <taxon>Actinomycetes</taxon>
        <taxon>Micromonosporales</taxon>
        <taxon>Micromonosporaceae</taxon>
        <taxon>Catellatospora</taxon>
    </lineage>
</organism>
<feature type="signal peptide" evidence="2">
    <location>
        <begin position="1"/>
        <end position="21"/>
    </location>
</feature>
<evidence type="ECO:0000313" key="4">
    <source>
        <dbReference type="Proteomes" id="UP000601223"/>
    </source>
</evidence>
<comment type="caution">
    <text evidence="3">The sequence shown here is derived from an EMBL/GenBank/DDBJ whole genome shotgun (WGS) entry which is preliminary data.</text>
</comment>
<dbReference type="Proteomes" id="UP000601223">
    <property type="component" value="Unassembled WGS sequence"/>
</dbReference>
<sequence length="56" mass="5650">MLKLILTAVTTAVFALSPASAHGTAHADTGTGTGDTCPTTPCEPVATPLDNVDWPN</sequence>
<dbReference type="EMBL" id="BONF01000037">
    <property type="protein sequence ID" value="GIF84369.1"/>
    <property type="molecule type" value="Genomic_DNA"/>
</dbReference>
<evidence type="ECO:0000256" key="1">
    <source>
        <dbReference type="SAM" id="MobiDB-lite"/>
    </source>
</evidence>
<name>A0A8J3JWI1_9ACTN</name>
<feature type="chain" id="PRO_5039518962" evidence="2">
    <location>
        <begin position="22"/>
        <end position="56"/>
    </location>
</feature>
<reference evidence="3 4" key="1">
    <citation type="submission" date="2021-01" db="EMBL/GenBank/DDBJ databases">
        <title>Whole genome shotgun sequence of Catellatospora bangladeshensis NBRC 107357.</title>
        <authorList>
            <person name="Komaki H."/>
            <person name="Tamura T."/>
        </authorList>
    </citation>
    <scope>NUCLEOTIDE SEQUENCE [LARGE SCALE GENOMIC DNA]</scope>
    <source>
        <strain evidence="3 4">NBRC 107357</strain>
    </source>
</reference>
<keyword evidence="4" id="KW-1185">Reference proteome</keyword>